<dbReference type="PRINTS" id="PR01716">
    <property type="entry name" value="DEATHASSOCP3"/>
</dbReference>
<evidence type="ECO:0000313" key="8">
    <source>
        <dbReference type="Ensembl" id="ENSELUP00000091165.1"/>
    </source>
</evidence>
<comment type="subcellular location">
    <subcellularLocation>
        <location evidence="1">Mitochondrion</location>
    </subcellularLocation>
</comment>
<dbReference type="InterPro" id="IPR008092">
    <property type="entry name" value="Ribosomal_mS29_met"/>
</dbReference>
<reference evidence="8 9" key="1">
    <citation type="submission" date="2020-02" db="EMBL/GenBank/DDBJ databases">
        <title>Esox lucius (northern pike) genome, fEsoLuc1, primary haplotype.</title>
        <authorList>
            <person name="Myers G."/>
            <person name="Karagic N."/>
            <person name="Meyer A."/>
            <person name="Pippel M."/>
            <person name="Reichard M."/>
            <person name="Winkler S."/>
            <person name="Tracey A."/>
            <person name="Sims Y."/>
            <person name="Howe K."/>
            <person name="Rhie A."/>
            <person name="Formenti G."/>
            <person name="Durbin R."/>
            <person name="Fedrigo O."/>
            <person name="Jarvis E.D."/>
        </authorList>
    </citation>
    <scope>NUCLEOTIDE SEQUENCE [LARGE SCALE GENOMIC DNA]</scope>
</reference>
<dbReference type="GeneTree" id="ENSGT00390000015248"/>
<keyword evidence="4" id="KW-0689">Ribosomal protein</keyword>
<dbReference type="GO" id="GO:0006915">
    <property type="term" value="P:apoptotic process"/>
    <property type="evidence" value="ECO:0007669"/>
    <property type="project" value="InterPro"/>
</dbReference>
<comment type="similarity">
    <text evidence="2">Belongs to the mitochondrion-specific ribosomal protein mS29 family.</text>
</comment>
<keyword evidence="3" id="KW-0809">Transit peptide</keyword>
<evidence type="ECO:0000256" key="4">
    <source>
        <dbReference type="ARBA" id="ARBA00022980"/>
    </source>
</evidence>
<evidence type="ECO:0000256" key="3">
    <source>
        <dbReference type="ARBA" id="ARBA00022946"/>
    </source>
</evidence>
<dbReference type="Ensembl" id="ENSELUT00000109997.1">
    <property type="protein sequence ID" value="ENSELUP00000091165.1"/>
    <property type="gene ID" value="ENSELUG00000038045.1"/>
</dbReference>
<proteinExistence type="inferred from homology"/>
<evidence type="ECO:0000256" key="6">
    <source>
        <dbReference type="ARBA" id="ARBA00023274"/>
    </source>
</evidence>
<keyword evidence="6" id="KW-0687">Ribonucleoprotein</keyword>
<keyword evidence="5" id="KW-0496">Mitochondrion</keyword>
<reference evidence="8" key="2">
    <citation type="submission" date="2025-08" db="UniProtKB">
        <authorList>
            <consortium name="Ensembl"/>
        </authorList>
    </citation>
    <scope>IDENTIFICATION</scope>
</reference>
<sequence>HCWLLNKSLLYRTFISSELCKGLGGLRLYQTLFNWILDYLTGRPQLISLAHKFNRVKSSSDVVGAVLKELRLQAAETEESEGFRLAVAIDGVNSLWGRTTIKKEDKSPVAPEELTLIHNLRKMIDNNWCGGAVIATLSQTGSLYSPSSAYLPKELLGEEGFDSMDPFIPVPVSNYSEKEFESCYLYYLDRHWLQHPHSKTDEGKKEIIFLSNRNPSVLERLCAFL</sequence>
<evidence type="ECO:0000256" key="7">
    <source>
        <dbReference type="ARBA" id="ARBA00035140"/>
    </source>
</evidence>
<dbReference type="Proteomes" id="UP000265140">
    <property type="component" value="Chromosome 20"/>
</dbReference>
<evidence type="ECO:0000313" key="9">
    <source>
        <dbReference type="Proteomes" id="UP000265140"/>
    </source>
</evidence>
<dbReference type="AlphaFoldDB" id="A0AAY5KS85"/>
<organism evidence="8 9">
    <name type="scientific">Esox lucius</name>
    <name type="common">Northern pike</name>
    <dbReference type="NCBI Taxonomy" id="8010"/>
    <lineage>
        <taxon>Eukaryota</taxon>
        <taxon>Metazoa</taxon>
        <taxon>Chordata</taxon>
        <taxon>Craniata</taxon>
        <taxon>Vertebrata</taxon>
        <taxon>Euteleostomi</taxon>
        <taxon>Actinopterygii</taxon>
        <taxon>Neopterygii</taxon>
        <taxon>Teleostei</taxon>
        <taxon>Protacanthopterygii</taxon>
        <taxon>Esociformes</taxon>
        <taxon>Esocidae</taxon>
        <taxon>Esox</taxon>
    </lineage>
</organism>
<dbReference type="Pfam" id="PF10236">
    <property type="entry name" value="DAP3"/>
    <property type="match status" value="1"/>
</dbReference>
<dbReference type="InterPro" id="IPR019368">
    <property type="entry name" value="Ribosomal_mS29"/>
</dbReference>
<dbReference type="PANTHER" id="PTHR12810:SF0">
    <property type="entry name" value="SMALL RIBOSOMAL SUBUNIT PROTEIN MS29"/>
    <property type="match status" value="1"/>
</dbReference>
<keyword evidence="9" id="KW-1185">Reference proteome</keyword>
<dbReference type="GO" id="GO:0005763">
    <property type="term" value="C:mitochondrial small ribosomal subunit"/>
    <property type="evidence" value="ECO:0007669"/>
    <property type="project" value="TreeGrafter"/>
</dbReference>
<dbReference type="PANTHER" id="PTHR12810">
    <property type="entry name" value="MITOCHONDRIAL 28S RIBOSOMAL PROTEIN S29"/>
    <property type="match status" value="1"/>
</dbReference>
<evidence type="ECO:0000256" key="5">
    <source>
        <dbReference type="ARBA" id="ARBA00023128"/>
    </source>
</evidence>
<accession>A0AAY5KS85</accession>
<evidence type="ECO:0000256" key="1">
    <source>
        <dbReference type="ARBA" id="ARBA00004173"/>
    </source>
</evidence>
<reference evidence="8" key="3">
    <citation type="submission" date="2025-09" db="UniProtKB">
        <authorList>
            <consortium name="Ensembl"/>
        </authorList>
    </citation>
    <scope>IDENTIFICATION</scope>
</reference>
<protein>
    <recommendedName>
        <fullName evidence="7">Small ribosomal subunit protein mS29</fullName>
    </recommendedName>
</protein>
<evidence type="ECO:0000256" key="2">
    <source>
        <dbReference type="ARBA" id="ARBA00009863"/>
    </source>
</evidence>
<name>A0AAY5KS85_ESOLU</name>
<dbReference type="GO" id="GO:0003735">
    <property type="term" value="F:structural constituent of ribosome"/>
    <property type="evidence" value="ECO:0007669"/>
    <property type="project" value="TreeGrafter"/>
</dbReference>